<comment type="caution">
    <text evidence="1">The sequence shown here is derived from an EMBL/GenBank/DDBJ whole genome shotgun (WGS) entry which is preliminary data.</text>
</comment>
<dbReference type="EMBL" id="JAAARO010000018">
    <property type="protein sequence ID" value="KAF5732183.1"/>
    <property type="molecule type" value="Genomic_DNA"/>
</dbReference>
<dbReference type="AlphaFoldDB" id="A0A7J7CDI6"/>
<reference evidence="1 2" key="1">
    <citation type="journal article" date="2020" name="Nat. Commun.">
        <title>Genome of Tripterygium wilfordii and identification of cytochrome P450 involved in triptolide biosynthesis.</title>
        <authorList>
            <person name="Tu L."/>
            <person name="Su P."/>
            <person name="Zhang Z."/>
            <person name="Gao L."/>
            <person name="Wang J."/>
            <person name="Hu T."/>
            <person name="Zhou J."/>
            <person name="Zhang Y."/>
            <person name="Zhao Y."/>
            <person name="Liu Y."/>
            <person name="Song Y."/>
            <person name="Tong Y."/>
            <person name="Lu Y."/>
            <person name="Yang J."/>
            <person name="Xu C."/>
            <person name="Jia M."/>
            <person name="Peters R.J."/>
            <person name="Huang L."/>
            <person name="Gao W."/>
        </authorList>
    </citation>
    <scope>NUCLEOTIDE SEQUENCE [LARGE SCALE GENOMIC DNA]</scope>
    <source>
        <strain evidence="2">cv. XIE 37</strain>
        <tissue evidence="1">Leaf</tissue>
    </source>
</reference>
<keyword evidence="2" id="KW-1185">Reference proteome</keyword>
<proteinExistence type="predicted"/>
<dbReference type="InParanoid" id="A0A7J7CDI6"/>
<dbReference type="Proteomes" id="UP000593562">
    <property type="component" value="Unassembled WGS sequence"/>
</dbReference>
<organism evidence="1 2">
    <name type="scientific">Tripterygium wilfordii</name>
    <name type="common">Thunder God vine</name>
    <dbReference type="NCBI Taxonomy" id="458696"/>
    <lineage>
        <taxon>Eukaryota</taxon>
        <taxon>Viridiplantae</taxon>
        <taxon>Streptophyta</taxon>
        <taxon>Embryophyta</taxon>
        <taxon>Tracheophyta</taxon>
        <taxon>Spermatophyta</taxon>
        <taxon>Magnoliopsida</taxon>
        <taxon>eudicotyledons</taxon>
        <taxon>Gunneridae</taxon>
        <taxon>Pentapetalae</taxon>
        <taxon>rosids</taxon>
        <taxon>fabids</taxon>
        <taxon>Celastrales</taxon>
        <taxon>Celastraceae</taxon>
        <taxon>Tripterygium</taxon>
    </lineage>
</organism>
<evidence type="ECO:0000313" key="2">
    <source>
        <dbReference type="Proteomes" id="UP000593562"/>
    </source>
</evidence>
<gene>
    <name evidence="1" type="ORF">HS088_TW18G00874</name>
</gene>
<sequence length="119" mass="12740">MQFNGANVIKSCVSLISLLKGLDVIGALVVRSSSSNFESNASEAIGHSRKLAKLCDGENSDGQEMIGAVADVNSRKFGNPPKPQSVKSVIHEENQQKFVWGRGCLLDVNSQLGCHSIIQ</sequence>
<accession>A0A7J7CDI6</accession>
<evidence type="ECO:0000313" key="1">
    <source>
        <dbReference type="EMBL" id="KAF5732183.1"/>
    </source>
</evidence>
<name>A0A7J7CDI6_TRIWF</name>
<protein>
    <submittedName>
        <fullName evidence="1">Uncharacterized protein</fullName>
    </submittedName>
</protein>